<dbReference type="Proteomes" id="UP001430953">
    <property type="component" value="Unassembled WGS sequence"/>
</dbReference>
<feature type="compositionally biased region" description="Basic and acidic residues" evidence="1">
    <location>
        <begin position="221"/>
        <end position="253"/>
    </location>
</feature>
<gene>
    <name evidence="2" type="ORF">PUN28_005466</name>
</gene>
<reference evidence="2 3" key="1">
    <citation type="submission" date="2023-03" db="EMBL/GenBank/DDBJ databases">
        <title>High recombination rates correlate with genetic variation in Cardiocondyla obscurior ants.</title>
        <authorList>
            <person name="Errbii M."/>
        </authorList>
    </citation>
    <scope>NUCLEOTIDE SEQUENCE [LARGE SCALE GENOMIC DNA]</scope>
    <source>
        <strain evidence="2">Alpha-2009</strain>
        <tissue evidence="2">Whole body</tissue>
    </source>
</reference>
<proteinExistence type="predicted"/>
<keyword evidence="3" id="KW-1185">Reference proteome</keyword>
<feature type="compositionally biased region" description="Polar residues" evidence="1">
    <location>
        <begin position="112"/>
        <end position="123"/>
    </location>
</feature>
<feature type="region of interest" description="Disordered" evidence="1">
    <location>
        <begin position="137"/>
        <end position="203"/>
    </location>
</feature>
<accession>A0AAW2GLA0</accession>
<feature type="compositionally biased region" description="Polar residues" evidence="1">
    <location>
        <begin position="59"/>
        <end position="74"/>
    </location>
</feature>
<feature type="region of interest" description="Disordered" evidence="1">
    <location>
        <begin position="52"/>
        <end position="123"/>
    </location>
</feature>
<comment type="caution">
    <text evidence="2">The sequence shown here is derived from an EMBL/GenBank/DDBJ whole genome shotgun (WGS) entry which is preliminary data.</text>
</comment>
<organism evidence="2 3">
    <name type="scientific">Cardiocondyla obscurior</name>
    <dbReference type="NCBI Taxonomy" id="286306"/>
    <lineage>
        <taxon>Eukaryota</taxon>
        <taxon>Metazoa</taxon>
        <taxon>Ecdysozoa</taxon>
        <taxon>Arthropoda</taxon>
        <taxon>Hexapoda</taxon>
        <taxon>Insecta</taxon>
        <taxon>Pterygota</taxon>
        <taxon>Neoptera</taxon>
        <taxon>Endopterygota</taxon>
        <taxon>Hymenoptera</taxon>
        <taxon>Apocrita</taxon>
        <taxon>Aculeata</taxon>
        <taxon>Formicoidea</taxon>
        <taxon>Formicidae</taxon>
        <taxon>Myrmicinae</taxon>
        <taxon>Cardiocondyla</taxon>
    </lineage>
</organism>
<name>A0AAW2GLA0_9HYME</name>
<dbReference type="EMBL" id="JADYXP020000004">
    <property type="protein sequence ID" value="KAL0127192.1"/>
    <property type="molecule type" value="Genomic_DNA"/>
</dbReference>
<protein>
    <submittedName>
        <fullName evidence="2">Uncharacterized protein</fullName>
    </submittedName>
</protein>
<feature type="compositionally biased region" description="Basic residues" evidence="1">
    <location>
        <begin position="184"/>
        <end position="197"/>
    </location>
</feature>
<evidence type="ECO:0000256" key="1">
    <source>
        <dbReference type="SAM" id="MobiDB-lite"/>
    </source>
</evidence>
<dbReference type="AlphaFoldDB" id="A0AAW2GLA0"/>
<feature type="compositionally biased region" description="Basic residues" evidence="1">
    <location>
        <begin position="162"/>
        <end position="174"/>
    </location>
</feature>
<feature type="compositionally biased region" description="Basic residues" evidence="1">
    <location>
        <begin position="75"/>
        <end position="92"/>
    </location>
</feature>
<evidence type="ECO:0000313" key="2">
    <source>
        <dbReference type="EMBL" id="KAL0127192.1"/>
    </source>
</evidence>
<feature type="region of interest" description="Disordered" evidence="1">
    <location>
        <begin position="221"/>
        <end position="289"/>
    </location>
</feature>
<sequence>MPCAQVNQKLITKIERERLRFWFLTLRLKKKCPRCVGGGVLIFVALSSHKYENTEKDQTPPSTSRRSSLDNSIASRKKKKRTKSKTSRHGSKNSKTSPLHESRNCRNKKCQASRSVSESTAVTHSLRKLRTINAESNTFVQVPGGSQDYRERTCTCREKPRGTRRGNSHGHKSPRSASAERSEGRRKRSRRRRKKALKRETNRPRHDCLATLCACVRGRSPDEPRACERSSSREIPSRHGRDFAKDGQKEAKRATRKSILKKGTQADGRAADPSTSERKSVLECSSKLSPAKPKEERNVIIRGLNIVRKGTDGFGARIIRLIARRR</sequence>
<feature type="compositionally biased region" description="Basic and acidic residues" evidence="1">
    <location>
        <begin position="148"/>
        <end position="161"/>
    </location>
</feature>
<evidence type="ECO:0000313" key="3">
    <source>
        <dbReference type="Proteomes" id="UP001430953"/>
    </source>
</evidence>